<accession>A0A0C1GMC7</accession>
<comment type="caution">
    <text evidence="1">The sequence shown here is derived from an EMBL/GenBank/DDBJ whole genome shotgun (WGS) entry which is preliminary data.</text>
</comment>
<name>A0A0C1GMC7_9NEIS</name>
<evidence type="ECO:0000313" key="1">
    <source>
        <dbReference type="EMBL" id="KIC06596.1"/>
    </source>
</evidence>
<gene>
    <name evidence="1" type="ORF">MCC93_19520</name>
</gene>
<organism evidence="1 2">
    <name type="scientific">Morococcus cerebrosus</name>
    <dbReference type="NCBI Taxonomy" id="1056807"/>
    <lineage>
        <taxon>Bacteria</taxon>
        <taxon>Pseudomonadati</taxon>
        <taxon>Pseudomonadota</taxon>
        <taxon>Betaproteobacteria</taxon>
        <taxon>Neisseriales</taxon>
        <taxon>Neisseriaceae</taxon>
        <taxon>Morococcus</taxon>
    </lineage>
</organism>
<reference evidence="1 2" key="1">
    <citation type="submission" date="2014-12" db="EMBL/GenBank/DDBJ databases">
        <title>Genome sequence of Morococcus cerebrosus.</title>
        <authorList>
            <person name="Shin S.-K."/>
            <person name="Yi H."/>
        </authorList>
    </citation>
    <scope>NUCLEOTIDE SEQUENCE [LARGE SCALE GENOMIC DNA]</scope>
    <source>
        <strain evidence="1 2">CIP 81.93</strain>
    </source>
</reference>
<dbReference type="EMBL" id="JUFZ01000095">
    <property type="protein sequence ID" value="KIC06596.1"/>
    <property type="molecule type" value="Genomic_DNA"/>
</dbReference>
<evidence type="ECO:0000313" key="2">
    <source>
        <dbReference type="Proteomes" id="UP000031390"/>
    </source>
</evidence>
<dbReference type="Proteomes" id="UP000031390">
    <property type="component" value="Unassembled WGS sequence"/>
</dbReference>
<sequence length="46" mass="5149">MKGRLKTGKFGFQTTFCSIQCRKSIPMPLGIIHKLSTALLQTPTLR</sequence>
<protein>
    <submittedName>
        <fullName evidence="1">Uncharacterized protein</fullName>
    </submittedName>
</protein>
<dbReference type="AlphaFoldDB" id="A0A0C1GMC7"/>
<proteinExistence type="predicted"/>